<dbReference type="RefSeq" id="WP_249471879.1">
    <property type="nucleotide sequence ID" value="NZ_JAMBEP010000001.1"/>
</dbReference>
<dbReference type="InterPro" id="IPR025166">
    <property type="entry name" value="Integrase_DNA_bind_dom"/>
</dbReference>
<proteinExistence type="predicted"/>
<reference evidence="2 3" key="1">
    <citation type="submission" date="2022-05" db="EMBL/GenBank/DDBJ databases">
        <title>Luteimonas sp. SX5, whole genome shotgun sequencing project.</title>
        <authorList>
            <person name="Zhao G."/>
            <person name="Shen L."/>
        </authorList>
    </citation>
    <scope>NUCLEOTIDE SEQUENCE [LARGE SCALE GENOMIC DNA]</scope>
    <source>
        <strain evidence="2 3">SX5</strain>
    </source>
</reference>
<name>A0ABT0MH07_9GAMM</name>
<evidence type="ECO:0000313" key="2">
    <source>
        <dbReference type="EMBL" id="MCL1633953.1"/>
    </source>
</evidence>
<dbReference type="Proteomes" id="UP001431217">
    <property type="component" value="Unassembled WGS sequence"/>
</dbReference>
<dbReference type="GO" id="GO:0003677">
    <property type="term" value="F:DNA binding"/>
    <property type="evidence" value="ECO:0007669"/>
    <property type="project" value="UniProtKB-KW"/>
</dbReference>
<sequence>MRAQLTKKLVTSAQPQDRPYELRDISIPGLIFRVQPSGYKAWIIEWSRGKRRTLGAFGHLTLEQARAHAAQAIRKKVSIATSLPIA</sequence>
<protein>
    <submittedName>
        <fullName evidence="2">Arm DNA-binding domain-containing protein</fullName>
    </submittedName>
</protein>
<feature type="domain" description="Integrase DNA-binding" evidence="1">
    <location>
        <begin position="5"/>
        <end position="74"/>
    </location>
</feature>
<dbReference type="EMBL" id="JAMBEP010000001">
    <property type="protein sequence ID" value="MCL1633953.1"/>
    <property type="molecule type" value="Genomic_DNA"/>
</dbReference>
<accession>A0ABT0MH07</accession>
<dbReference type="Gene3D" id="3.30.160.390">
    <property type="entry name" value="Integrase, DNA-binding domain"/>
    <property type="match status" value="1"/>
</dbReference>
<evidence type="ECO:0000313" key="3">
    <source>
        <dbReference type="Proteomes" id="UP001431217"/>
    </source>
</evidence>
<dbReference type="InterPro" id="IPR038488">
    <property type="entry name" value="Integrase_DNA-bd_sf"/>
</dbReference>
<evidence type="ECO:0000259" key="1">
    <source>
        <dbReference type="Pfam" id="PF13356"/>
    </source>
</evidence>
<keyword evidence="3" id="KW-1185">Reference proteome</keyword>
<gene>
    <name evidence="2" type="ORF">M2650_04760</name>
</gene>
<dbReference type="Pfam" id="PF13356">
    <property type="entry name" value="Arm-DNA-bind_3"/>
    <property type="match status" value="1"/>
</dbReference>
<organism evidence="2 3">
    <name type="scientific">Luteimonas galliterrae</name>
    <dbReference type="NCBI Taxonomy" id="2940486"/>
    <lineage>
        <taxon>Bacteria</taxon>
        <taxon>Pseudomonadati</taxon>
        <taxon>Pseudomonadota</taxon>
        <taxon>Gammaproteobacteria</taxon>
        <taxon>Lysobacterales</taxon>
        <taxon>Lysobacteraceae</taxon>
        <taxon>Luteimonas</taxon>
    </lineage>
</organism>
<comment type="caution">
    <text evidence="2">The sequence shown here is derived from an EMBL/GenBank/DDBJ whole genome shotgun (WGS) entry which is preliminary data.</text>
</comment>
<keyword evidence="2" id="KW-0238">DNA-binding</keyword>